<reference evidence="3" key="1">
    <citation type="journal article" date="2021" name="PeerJ">
        <title>Extensive microbial diversity within the chicken gut microbiome revealed by metagenomics and culture.</title>
        <authorList>
            <person name="Gilroy R."/>
            <person name="Ravi A."/>
            <person name="Getino M."/>
            <person name="Pursley I."/>
            <person name="Horton D.L."/>
            <person name="Alikhan N.F."/>
            <person name="Baker D."/>
            <person name="Gharbi K."/>
            <person name="Hall N."/>
            <person name="Watson M."/>
            <person name="Adriaenssens E.M."/>
            <person name="Foster-Nyarko E."/>
            <person name="Jarju S."/>
            <person name="Secka A."/>
            <person name="Antonio M."/>
            <person name="Oren A."/>
            <person name="Chaudhuri R.R."/>
            <person name="La Ragione R."/>
            <person name="Hildebrand F."/>
            <person name="Pallen M.J."/>
        </authorList>
    </citation>
    <scope>NUCLEOTIDE SEQUENCE</scope>
    <source>
        <strain evidence="3">ChiHjej13B12-4958</strain>
    </source>
</reference>
<dbReference type="Proteomes" id="UP000823858">
    <property type="component" value="Unassembled WGS sequence"/>
</dbReference>
<dbReference type="InterPro" id="IPR025442">
    <property type="entry name" value="DUF4185"/>
</dbReference>
<dbReference type="AlphaFoldDB" id="A0A9D2QGV8"/>
<evidence type="ECO:0000256" key="1">
    <source>
        <dbReference type="SAM" id="MobiDB-lite"/>
    </source>
</evidence>
<dbReference type="InterPro" id="IPR023296">
    <property type="entry name" value="Glyco_hydro_beta-prop_sf"/>
</dbReference>
<evidence type="ECO:0000313" key="3">
    <source>
        <dbReference type="EMBL" id="HJC86350.1"/>
    </source>
</evidence>
<feature type="domain" description="DUF4185" evidence="2">
    <location>
        <begin position="121"/>
        <end position="438"/>
    </location>
</feature>
<proteinExistence type="predicted"/>
<evidence type="ECO:0000259" key="2">
    <source>
        <dbReference type="Pfam" id="PF13810"/>
    </source>
</evidence>
<feature type="region of interest" description="Disordered" evidence="1">
    <location>
        <begin position="250"/>
        <end position="281"/>
    </location>
</feature>
<organism evidence="3 4">
    <name type="scientific">Candidatus Corynebacterium faecigallinarum</name>
    <dbReference type="NCBI Taxonomy" id="2838528"/>
    <lineage>
        <taxon>Bacteria</taxon>
        <taxon>Bacillati</taxon>
        <taxon>Actinomycetota</taxon>
        <taxon>Actinomycetes</taxon>
        <taxon>Mycobacteriales</taxon>
        <taxon>Corynebacteriaceae</taxon>
        <taxon>Corynebacterium</taxon>
    </lineage>
</organism>
<dbReference type="EMBL" id="DWVP01000024">
    <property type="protein sequence ID" value="HJC86350.1"/>
    <property type="molecule type" value="Genomic_DNA"/>
</dbReference>
<sequence length="447" mass="47253">MRLNYTDIDKTSHEESPLNPIPARSVTASVLAAAVLGTVLTVAGPGSGTAHAAPCDSYTPGQIDRAAALLSSGTGSLPGSSTSGSSQALGSVGPSWSNGTPFDLPSLSGPTESMYMVTGPNSPDNTAALGLASTDLGFMWDAGNGTTLIAFGDSFTCKTSSNGWHSNALFSSRDTDPTDGLLIDGTANGQTSGEFLPRSLKVPGVEHTKIPTSGIEVGGHQYVDFMSVRSWGQAGQWTTNYAQTVVSEDGGRTFTPVDESTRTNSSPSTDPRLPQLPAHRSGDQNFQMTAMAKNPASQADDHVYVYGTPNGRDGSARLARFTPENFPDWSKAGYWDGSSWTDAPSQAAIVIDGRVSELSVQYNEHRGSWLAMYESTEGIVLRESAYPTGPWGPKRTVISKLQVPDAYGAFMLPHQAPEDDGKLYFVATTWSGYNTAMLRTDLDAVLG</sequence>
<gene>
    <name evidence="3" type="ORF">H9751_12595</name>
</gene>
<dbReference type="Pfam" id="PF13810">
    <property type="entry name" value="DUF4185"/>
    <property type="match status" value="1"/>
</dbReference>
<dbReference type="Gene3D" id="2.115.10.20">
    <property type="entry name" value="Glycosyl hydrolase domain, family 43"/>
    <property type="match status" value="1"/>
</dbReference>
<comment type="caution">
    <text evidence="3">The sequence shown here is derived from an EMBL/GenBank/DDBJ whole genome shotgun (WGS) entry which is preliminary data.</text>
</comment>
<evidence type="ECO:0000313" key="4">
    <source>
        <dbReference type="Proteomes" id="UP000823858"/>
    </source>
</evidence>
<protein>
    <submittedName>
        <fullName evidence="3">DUF4185 domain-containing protein</fullName>
    </submittedName>
</protein>
<feature type="region of interest" description="Disordered" evidence="1">
    <location>
        <begin position="71"/>
        <end position="104"/>
    </location>
</feature>
<reference evidence="3" key="2">
    <citation type="submission" date="2021-04" db="EMBL/GenBank/DDBJ databases">
        <authorList>
            <person name="Gilroy R."/>
        </authorList>
    </citation>
    <scope>NUCLEOTIDE SEQUENCE</scope>
    <source>
        <strain evidence="3">ChiHjej13B12-4958</strain>
    </source>
</reference>
<name>A0A9D2QGV8_9CORY</name>
<feature type="compositionally biased region" description="Basic and acidic residues" evidence="1">
    <location>
        <begin position="7"/>
        <end position="16"/>
    </location>
</feature>
<feature type="compositionally biased region" description="Low complexity" evidence="1">
    <location>
        <begin position="71"/>
        <end position="91"/>
    </location>
</feature>
<accession>A0A9D2QGV8</accession>
<feature type="region of interest" description="Disordered" evidence="1">
    <location>
        <begin position="1"/>
        <end position="20"/>
    </location>
</feature>